<keyword evidence="2" id="KW-0812">Transmembrane</keyword>
<organism evidence="4">
    <name type="scientific">anaerobic digester metagenome</name>
    <dbReference type="NCBI Taxonomy" id="1263854"/>
    <lineage>
        <taxon>unclassified sequences</taxon>
        <taxon>metagenomes</taxon>
        <taxon>ecological metagenomes</taxon>
    </lineage>
</organism>
<dbReference type="GO" id="GO:0019867">
    <property type="term" value="C:outer membrane"/>
    <property type="evidence" value="ECO:0007669"/>
    <property type="project" value="InterPro"/>
</dbReference>
<dbReference type="InterPro" id="IPR010611">
    <property type="entry name" value="3D_dom"/>
</dbReference>
<dbReference type="Gene3D" id="2.40.40.10">
    <property type="entry name" value="RlpA-like domain"/>
    <property type="match status" value="1"/>
</dbReference>
<dbReference type="GO" id="GO:0004553">
    <property type="term" value="F:hydrolase activity, hydrolyzing O-glycosyl compounds"/>
    <property type="evidence" value="ECO:0007669"/>
    <property type="project" value="InterPro"/>
</dbReference>
<dbReference type="Pfam" id="PF06725">
    <property type="entry name" value="3D"/>
    <property type="match status" value="1"/>
</dbReference>
<dbReference type="InterPro" id="IPR036908">
    <property type="entry name" value="RlpA-like_sf"/>
</dbReference>
<dbReference type="InterPro" id="IPR007137">
    <property type="entry name" value="DUF348"/>
</dbReference>
<keyword evidence="2" id="KW-0472">Membrane</keyword>
<dbReference type="Gene3D" id="2.20.230.10">
    <property type="entry name" value="Resuscitation-promoting factor rpfb"/>
    <property type="match status" value="1"/>
</dbReference>
<dbReference type="PANTHER" id="PTHR39160">
    <property type="entry name" value="CELL WALL-BINDING PROTEIN YOCH"/>
    <property type="match status" value="1"/>
</dbReference>
<keyword evidence="1" id="KW-0732">Signal</keyword>
<dbReference type="SMART" id="SM01208">
    <property type="entry name" value="G5"/>
    <property type="match status" value="1"/>
</dbReference>
<proteinExistence type="predicted"/>
<reference evidence="4" key="1">
    <citation type="submission" date="2019-03" db="EMBL/GenBank/DDBJ databases">
        <authorList>
            <person name="Hao L."/>
        </authorList>
    </citation>
    <scope>NUCLEOTIDE SEQUENCE</scope>
</reference>
<dbReference type="InterPro" id="IPR059180">
    <property type="entry name" value="3D_YorM"/>
</dbReference>
<keyword evidence="2" id="KW-1133">Transmembrane helix</keyword>
<accession>A0A485M1S6</accession>
<dbReference type="CDD" id="cd14667">
    <property type="entry name" value="3D_containing_proteins"/>
    <property type="match status" value="1"/>
</dbReference>
<dbReference type="Pfam" id="PF03990">
    <property type="entry name" value="DUF348"/>
    <property type="match status" value="2"/>
</dbReference>
<sequence length="339" mass="37865">MSWRRLLDWVRPYNHKDSEAPRQRGVLFLRAVVLAVAVLFFICGYAWAKKTVVLVVDGEEATVQAFSATVGGVLEKQGISLQEKDEVTPAPETPLRDGMIINVSHAVNLSISVDGSEFAARTREATVKDVLAEYQISLGEEDVVAPELETPVAPDMKICVDRIRTATEVCEVPIDYETRKKYTVNLPQGSTRVAQEGRTGTERQTWQVVYKNDKEVNRQLVYQEVVAEPVERVIMVGSGMVVSRGGEEIRYSEVREMVASAYTHTGYNTASGVYPHYGVVAVDTSNIPMGTRMYVEGYGYATARDRGSAIKGNRIDLFFETRSEALSWGVRRVKVYFFD</sequence>
<dbReference type="Pfam" id="PF07501">
    <property type="entry name" value="G5"/>
    <property type="match status" value="1"/>
</dbReference>
<dbReference type="SUPFAM" id="SSF50685">
    <property type="entry name" value="Barwin-like endoglucanases"/>
    <property type="match status" value="1"/>
</dbReference>
<evidence type="ECO:0000256" key="2">
    <source>
        <dbReference type="SAM" id="Phobius"/>
    </source>
</evidence>
<gene>
    <name evidence="4" type="primary">yocH</name>
    <name evidence="4" type="ORF">SCFA_1850004</name>
</gene>
<dbReference type="EMBL" id="CAADRN010000096">
    <property type="protein sequence ID" value="VFU12691.1"/>
    <property type="molecule type" value="Genomic_DNA"/>
</dbReference>
<evidence type="ECO:0000256" key="1">
    <source>
        <dbReference type="ARBA" id="ARBA00022729"/>
    </source>
</evidence>
<dbReference type="PROSITE" id="PS51109">
    <property type="entry name" value="G5"/>
    <property type="match status" value="1"/>
</dbReference>
<evidence type="ECO:0000313" key="4">
    <source>
        <dbReference type="EMBL" id="VFU12691.1"/>
    </source>
</evidence>
<dbReference type="PANTHER" id="PTHR39160:SF4">
    <property type="entry name" value="RESUSCITATION-PROMOTING FACTOR RPFB"/>
    <property type="match status" value="1"/>
</dbReference>
<protein>
    <submittedName>
        <fullName evidence="4">Cell wall-binding protein YocH</fullName>
    </submittedName>
</protein>
<evidence type="ECO:0000259" key="3">
    <source>
        <dbReference type="PROSITE" id="PS51109"/>
    </source>
</evidence>
<dbReference type="AlphaFoldDB" id="A0A485M1S6"/>
<name>A0A485M1S6_9ZZZZ</name>
<dbReference type="InterPro" id="IPR011098">
    <property type="entry name" value="G5_dom"/>
</dbReference>
<dbReference type="InterPro" id="IPR051933">
    <property type="entry name" value="Resuscitation_pf_RpfB"/>
</dbReference>
<dbReference type="GO" id="GO:0009254">
    <property type="term" value="P:peptidoglycan turnover"/>
    <property type="evidence" value="ECO:0007669"/>
    <property type="project" value="InterPro"/>
</dbReference>
<feature type="transmembrane region" description="Helical" evidence="2">
    <location>
        <begin position="27"/>
        <end position="48"/>
    </location>
</feature>
<feature type="domain" description="G5" evidence="3">
    <location>
        <begin position="160"/>
        <end position="240"/>
    </location>
</feature>